<dbReference type="AlphaFoldDB" id="A0AAX6FSH0"/>
<reference evidence="5" key="1">
    <citation type="journal article" date="2023" name="GigaByte">
        <title>Genome assembly of the bearded iris, Iris pallida Lam.</title>
        <authorList>
            <person name="Bruccoleri R.E."/>
            <person name="Oakeley E.J."/>
            <person name="Faust A.M.E."/>
            <person name="Altorfer M."/>
            <person name="Dessus-Babus S."/>
            <person name="Burckhardt D."/>
            <person name="Oertli M."/>
            <person name="Naumann U."/>
            <person name="Petersen F."/>
            <person name="Wong J."/>
        </authorList>
    </citation>
    <scope>NUCLEOTIDE SEQUENCE</scope>
    <source>
        <strain evidence="5">GSM-AAB239-AS_SAM_17_03QT</strain>
    </source>
</reference>
<feature type="region of interest" description="Disordered" evidence="2">
    <location>
        <begin position="18"/>
        <end position="44"/>
    </location>
</feature>
<dbReference type="InterPro" id="IPR031052">
    <property type="entry name" value="FHY3/FAR1"/>
</dbReference>
<keyword evidence="1" id="KW-0862">Zinc</keyword>
<dbReference type="Pfam" id="PF03101">
    <property type="entry name" value="FAR1"/>
    <property type="match status" value="1"/>
</dbReference>
<comment type="function">
    <text evidence="1">Putative transcription activator involved in regulating light control of development.</text>
</comment>
<reference evidence="5" key="2">
    <citation type="submission" date="2023-04" db="EMBL/GenBank/DDBJ databases">
        <authorList>
            <person name="Bruccoleri R.E."/>
            <person name="Oakeley E.J."/>
            <person name="Faust A.-M."/>
            <person name="Dessus-Babus S."/>
            <person name="Altorfer M."/>
            <person name="Burckhardt D."/>
            <person name="Oertli M."/>
            <person name="Naumann U."/>
            <person name="Petersen F."/>
            <person name="Wong J."/>
        </authorList>
    </citation>
    <scope>NUCLEOTIDE SEQUENCE</scope>
    <source>
        <strain evidence="5">GSM-AAB239-AS_SAM_17_03QT</strain>
        <tissue evidence="5">Leaf</tissue>
    </source>
</reference>
<dbReference type="PANTHER" id="PTHR31669:SF149">
    <property type="entry name" value="PROTEIN FAR1-RELATED SEQUENCE 12-RELATED"/>
    <property type="match status" value="1"/>
</dbReference>
<accession>A0AAX6FSH0</accession>
<keyword evidence="6" id="KW-1185">Reference proteome</keyword>
<evidence type="ECO:0000256" key="1">
    <source>
        <dbReference type="RuleBase" id="RU367018"/>
    </source>
</evidence>
<dbReference type="PANTHER" id="PTHR31669">
    <property type="entry name" value="PROTEIN FAR1-RELATED SEQUENCE 10-RELATED"/>
    <property type="match status" value="1"/>
</dbReference>
<evidence type="ECO:0000259" key="3">
    <source>
        <dbReference type="Pfam" id="PF03101"/>
    </source>
</evidence>
<dbReference type="InterPro" id="IPR004330">
    <property type="entry name" value="FAR1_DNA_bnd_dom"/>
</dbReference>
<comment type="subcellular location">
    <subcellularLocation>
        <location evidence="1">Nucleus</location>
    </subcellularLocation>
</comment>
<keyword evidence="1" id="KW-0539">Nucleus</keyword>
<dbReference type="Proteomes" id="UP001140949">
    <property type="component" value="Unassembled WGS sequence"/>
</dbReference>
<dbReference type="GO" id="GO:0006355">
    <property type="term" value="P:regulation of DNA-templated transcription"/>
    <property type="evidence" value="ECO:0007669"/>
    <property type="project" value="UniProtKB-UniRule"/>
</dbReference>
<dbReference type="GO" id="GO:0008270">
    <property type="term" value="F:zinc ion binding"/>
    <property type="evidence" value="ECO:0007669"/>
    <property type="project" value="UniProtKB-UniRule"/>
</dbReference>
<keyword evidence="1" id="KW-0863">Zinc-finger</keyword>
<name>A0AAX6FSH0_IRIPA</name>
<dbReference type="InterPro" id="IPR018289">
    <property type="entry name" value="MULE_transposase_dom"/>
</dbReference>
<feature type="domain" description="MULE transposase" evidence="4">
    <location>
        <begin position="285"/>
        <end position="379"/>
    </location>
</feature>
<keyword evidence="1" id="KW-0479">Metal-binding</keyword>
<dbReference type="GO" id="GO:0005634">
    <property type="term" value="C:nucleus"/>
    <property type="evidence" value="ECO:0007669"/>
    <property type="project" value="UniProtKB-SubCell"/>
</dbReference>
<dbReference type="Pfam" id="PF10551">
    <property type="entry name" value="MULE"/>
    <property type="match status" value="1"/>
</dbReference>
<comment type="similarity">
    <text evidence="1">Belongs to the FHY3/FAR1 family.</text>
</comment>
<comment type="caution">
    <text evidence="5">The sequence shown here is derived from an EMBL/GenBank/DDBJ whole genome shotgun (WGS) entry which is preliminary data.</text>
</comment>
<proteinExistence type="inferred from homology"/>
<sequence length="565" mass="65131">MLGRDFCSKVTTMSLPLSTPPPLSTITGEAPYRRGDGVDLGDGVGDGNTDDLDIITPKIGMEFATQKDAYNFYNGYALKMGFGTRWSSTSRSRSDPNLVISRLIVCSKEGKRRVLKKPIVDEEVDHRREIRFDCKAMIKIYLTKSGRWRIGKFVPEHNNHELSTPSKTIKHRSHKKVHRQPVVKNLITQLHSEGISNASIARVVNSFEPDPQHLITPQQVHDHLRVERKNNLGKNCAKIVKHFMEKKAEDPTFYSSIELDDDYTLRSVFWADRRSQESYQKFSDVIIFDVTYRTNNFCLAFAPFTGINHHRQSSLFGCALLADETEQTFVWLFEQWLRCMGGKAPGAIITDQDAAIGNAIARVFPNTIHRYCDWHLDKNIGEHMVHLKTIHGSEFELHFNRLRNSSTICEAEDFWKEMMATYKLREKSWLPKLWERRASWLPCYLNDKFLAGTRTSQRAESINAFFDTYVHASTPLTEFVVQYDKALASRRKAEEDEDFKTIDSRPVFTLEWPLEEQAGGCYTRALFSIFKQEMKDAQIYWADKVHKEGTVTTYLVGRATKERSK</sequence>
<dbReference type="EMBL" id="JANAVB010026799">
    <property type="protein sequence ID" value="KAJ6818941.1"/>
    <property type="molecule type" value="Genomic_DNA"/>
</dbReference>
<evidence type="ECO:0000259" key="4">
    <source>
        <dbReference type="Pfam" id="PF10551"/>
    </source>
</evidence>
<evidence type="ECO:0000313" key="5">
    <source>
        <dbReference type="EMBL" id="KAJ6818941.1"/>
    </source>
</evidence>
<evidence type="ECO:0000256" key="2">
    <source>
        <dbReference type="SAM" id="MobiDB-lite"/>
    </source>
</evidence>
<feature type="domain" description="FAR1" evidence="3">
    <location>
        <begin position="71"/>
        <end position="162"/>
    </location>
</feature>
<gene>
    <name evidence="5" type="ORF">M6B38_404410</name>
</gene>
<organism evidence="5 6">
    <name type="scientific">Iris pallida</name>
    <name type="common">Sweet iris</name>
    <dbReference type="NCBI Taxonomy" id="29817"/>
    <lineage>
        <taxon>Eukaryota</taxon>
        <taxon>Viridiplantae</taxon>
        <taxon>Streptophyta</taxon>
        <taxon>Embryophyta</taxon>
        <taxon>Tracheophyta</taxon>
        <taxon>Spermatophyta</taxon>
        <taxon>Magnoliopsida</taxon>
        <taxon>Liliopsida</taxon>
        <taxon>Asparagales</taxon>
        <taxon>Iridaceae</taxon>
        <taxon>Iridoideae</taxon>
        <taxon>Irideae</taxon>
        <taxon>Iris</taxon>
    </lineage>
</organism>
<evidence type="ECO:0000313" key="6">
    <source>
        <dbReference type="Proteomes" id="UP001140949"/>
    </source>
</evidence>
<protein>
    <recommendedName>
        <fullName evidence="1">Protein FAR1-RELATED SEQUENCE</fullName>
    </recommendedName>
</protein>